<evidence type="ECO:0000313" key="2">
    <source>
        <dbReference type="Proteomes" id="UP000027073"/>
    </source>
</evidence>
<dbReference type="HOGENOM" id="CLU_086728_0_0_1"/>
<dbReference type="Proteomes" id="UP000027073">
    <property type="component" value="Unassembled WGS sequence"/>
</dbReference>
<sequence>MSFDLQQFHNIVKITQHKLRASPALSKLSSTKRTLIAVDLVLVAASIRTGYLVDAISAQDAPSTYASLLHSLCQIHPIFDSLLIIHESSSDQTFFVHARLAHGRLKRVVGTVARPNTPYPSHSVVEESSFVEVTFVSPGPEPPAKCAMPGDLRQILEYITSELDARISDDLYNSQSVIQLPVSHPSAMIPLAAILLEYPVAYVPPPEPASFTFLSGIGLDVYEVVLASSLSEPRQHTLLKFSCPHGLDEGLSPSPQVVKERLYNHFKPRLSTLLPGMSLEVSHSEQTFDRVAL</sequence>
<dbReference type="InterPro" id="IPR027850">
    <property type="entry name" value="DUF4504"/>
</dbReference>
<dbReference type="InParanoid" id="A0A067NCL0"/>
<protein>
    <submittedName>
        <fullName evidence="1">Uncharacterized protein</fullName>
    </submittedName>
</protein>
<dbReference type="PANTHER" id="PTHR31366:SF2">
    <property type="entry name" value="UPF0739 PROTEIN C1ORF74"/>
    <property type="match status" value="1"/>
</dbReference>
<gene>
    <name evidence="1" type="ORF">PLEOSDRAFT_1106659</name>
</gene>
<evidence type="ECO:0000313" key="1">
    <source>
        <dbReference type="EMBL" id="KDQ25758.1"/>
    </source>
</evidence>
<organism evidence="1 2">
    <name type="scientific">Pleurotus ostreatus (strain PC15)</name>
    <name type="common">Oyster mushroom</name>
    <dbReference type="NCBI Taxonomy" id="1137138"/>
    <lineage>
        <taxon>Eukaryota</taxon>
        <taxon>Fungi</taxon>
        <taxon>Dikarya</taxon>
        <taxon>Basidiomycota</taxon>
        <taxon>Agaricomycotina</taxon>
        <taxon>Agaricomycetes</taxon>
        <taxon>Agaricomycetidae</taxon>
        <taxon>Agaricales</taxon>
        <taxon>Pleurotineae</taxon>
        <taxon>Pleurotaceae</taxon>
        <taxon>Pleurotus</taxon>
    </lineage>
</organism>
<reference evidence="2" key="1">
    <citation type="journal article" date="2014" name="Proc. Natl. Acad. Sci. U.S.A.">
        <title>Extensive sampling of basidiomycete genomes demonstrates inadequacy of the white-rot/brown-rot paradigm for wood decay fungi.</title>
        <authorList>
            <person name="Riley R."/>
            <person name="Salamov A.A."/>
            <person name="Brown D.W."/>
            <person name="Nagy L.G."/>
            <person name="Floudas D."/>
            <person name="Held B.W."/>
            <person name="Levasseur A."/>
            <person name="Lombard V."/>
            <person name="Morin E."/>
            <person name="Otillar R."/>
            <person name="Lindquist E.A."/>
            <person name="Sun H."/>
            <person name="LaButti K.M."/>
            <person name="Schmutz J."/>
            <person name="Jabbour D."/>
            <person name="Luo H."/>
            <person name="Baker S.E."/>
            <person name="Pisabarro A.G."/>
            <person name="Walton J.D."/>
            <person name="Blanchette R.A."/>
            <person name="Henrissat B."/>
            <person name="Martin F."/>
            <person name="Cullen D."/>
            <person name="Hibbett D.S."/>
            <person name="Grigoriev I.V."/>
        </authorList>
    </citation>
    <scope>NUCLEOTIDE SEQUENCE [LARGE SCALE GENOMIC DNA]</scope>
    <source>
        <strain evidence="2">PC15</strain>
    </source>
</reference>
<proteinExistence type="predicted"/>
<dbReference type="AlphaFoldDB" id="A0A067NCL0"/>
<name>A0A067NCL0_PLEO1</name>
<dbReference type="Pfam" id="PF14953">
    <property type="entry name" value="DUF4504"/>
    <property type="match status" value="1"/>
</dbReference>
<accession>A0A067NCL0</accession>
<dbReference type="VEuPathDB" id="FungiDB:PLEOSDRAFT_1106659"/>
<dbReference type="OrthoDB" id="3267419at2759"/>
<dbReference type="PANTHER" id="PTHR31366">
    <property type="entry name" value="UPF0739 PROTEIN C1ORF74"/>
    <property type="match status" value="1"/>
</dbReference>
<dbReference type="EMBL" id="KL198010">
    <property type="protein sequence ID" value="KDQ25758.1"/>
    <property type="molecule type" value="Genomic_DNA"/>
</dbReference>